<comment type="caution">
    <text evidence="3">The sequence shown here is derived from an EMBL/GenBank/DDBJ whole genome shotgun (WGS) entry which is preliminary data.</text>
</comment>
<keyword evidence="4" id="KW-1185">Reference proteome</keyword>
<dbReference type="Pfam" id="PF13561">
    <property type="entry name" value="adh_short_C2"/>
    <property type="match status" value="1"/>
</dbReference>
<evidence type="ECO:0000256" key="2">
    <source>
        <dbReference type="ARBA" id="ARBA00023002"/>
    </source>
</evidence>
<sequence>MPNSKRESEWKMNEAAKGRVLITGAAGGIGSRLAEAYAKAGHPVVMTDVNTSRGEEIASRIRGVTGEADVVFIPADLAVPKQIEELFQSMDEQSLHADIVINNAGFGITKSPYELTWEEWDSVLSVNLRAAFLCAREAAMRMRRAGKGGSIVNIASTRAFMSEPHTEAYAASKGGIVALTHALAASLGPDGIRVNCISPGWIETGDYGALRGIDHAQHPAGRVGRPDDIVRACFYLTDPANDFVTGINLTVDGGMTKKMIYEP</sequence>
<dbReference type="PRINTS" id="PR00080">
    <property type="entry name" value="SDRFAMILY"/>
</dbReference>
<dbReference type="InterPro" id="IPR036291">
    <property type="entry name" value="NAD(P)-bd_dom_sf"/>
</dbReference>
<dbReference type="InterPro" id="IPR020904">
    <property type="entry name" value="Sc_DH/Rdtase_CS"/>
</dbReference>
<dbReference type="InterPro" id="IPR002347">
    <property type="entry name" value="SDR_fam"/>
</dbReference>
<comment type="similarity">
    <text evidence="1">Belongs to the short-chain dehydrogenases/reductases (SDR) family.</text>
</comment>
<proteinExistence type="inferred from homology"/>
<dbReference type="SUPFAM" id="SSF51735">
    <property type="entry name" value="NAD(P)-binding Rossmann-fold domains"/>
    <property type="match status" value="1"/>
</dbReference>
<name>A0ABM8V0K4_THEXY</name>
<evidence type="ECO:0000256" key="1">
    <source>
        <dbReference type="ARBA" id="ARBA00006484"/>
    </source>
</evidence>
<protein>
    <submittedName>
        <fullName evidence="3">Short chain alcohol dehydrogenase</fullName>
    </submittedName>
</protein>
<organism evidence="3 4">
    <name type="scientific">Thermobacillus xylanilyticus</name>
    <dbReference type="NCBI Taxonomy" id="76633"/>
    <lineage>
        <taxon>Bacteria</taxon>
        <taxon>Bacillati</taxon>
        <taxon>Bacillota</taxon>
        <taxon>Bacilli</taxon>
        <taxon>Bacillales</taxon>
        <taxon>Paenibacillaceae</taxon>
        <taxon>Thermobacillus</taxon>
    </lineage>
</organism>
<dbReference type="PRINTS" id="PR00081">
    <property type="entry name" value="GDHRDH"/>
</dbReference>
<accession>A0ABM8V0K4</accession>
<dbReference type="PROSITE" id="PS00061">
    <property type="entry name" value="ADH_SHORT"/>
    <property type="match status" value="1"/>
</dbReference>
<dbReference type="Proteomes" id="UP000681526">
    <property type="component" value="Unassembled WGS sequence"/>
</dbReference>
<dbReference type="Gene3D" id="3.40.50.720">
    <property type="entry name" value="NAD(P)-binding Rossmann-like Domain"/>
    <property type="match status" value="1"/>
</dbReference>
<evidence type="ECO:0000313" key="4">
    <source>
        <dbReference type="Proteomes" id="UP000681526"/>
    </source>
</evidence>
<gene>
    <name evidence="3" type="primary">txxe 238-bt-adh</name>
    <name evidence="3" type="ORF">TXXE_03085</name>
</gene>
<reference evidence="3 4" key="1">
    <citation type="submission" date="2021-04" db="EMBL/GenBank/DDBJ databases">
        <authorList>
            <person name="Rakotoarivonina H."/>
        </authorList>
    </citation>
    <scope>NUCLEOTIDE SEQUENCE [LARGE SCALE GENOMIC DNA]</scope>
    <source>
        <strain evidence="3 4">XE</strain>
    </source>
</reference>
<dbReference type="PANTHER" id="PTHR24321">
    <property type="entry name" value="DEHYDROGENASES, SHORT CHAIN"/>
    <property type="match status" value="1"/>
</dbReference>
<dbReference type="EMBL" id="CAJRAY010000017">
    <property type="protein sequence ID" value="CAG5079368.1"/>
    <property type="molecule type" value="Genomic_DNA"/>
</dbReference>
<dbReference type="PANTHER" id="PTHR24321:SF8">
    <property type="entry name" value="ESTRADIOL 17-BETA-DEHYDROGENASE 8-RELATED"/>
    <property type="match status" value="1"/>
</dbReference>
<keyword evidence="2" id="KW-0560">Oxidoreductase</keyword>
<evidence type="ECO:0000313" key="3">
    <source>
        <dbReference type="EMBL" id="CAG5079368.1"/>
    </source>
</evidence>